<dbReference type="Pfam" id="PF01420">
    <property type="entry name" value="Methylase_S"/>
    <property type="match status" value="1"/>
</dbReference>
<dbReference type="SUPFAM" id="SSF116734">
    <property type="entry name" value="DNA methylase specificity domain"/>
    <property type="match status" value="1"/>
</dbReference>
<protein>
    <recommendedName>
        <fullName evidence="4">Type I restriction modification DNA specificity domain-containing protein</fullName>
    </recommendedName>
</protein>
<name>A0A5B3GGU0_9BACT</name>
<dbReference type="AlphaFoldDB" id="A0A5B3GGU0"/>
<sequence>MRNPNLEEQAKALFKSWFVDFEPFKGGKFVDSELGLIPKGWSTGTIYSYIDVIYGAPYKSALFNDKKQGLPLIRIRDLKTYTPQYYTKEVLPNTEYVECGDIIAGMDAEFIPHIWRGEKGVLNQRLCKFVPKYDYVSKYYIYSLVYPKLAFVQSYKVGTTVSHLGKADIDRFKVIVPPEDIIMQYSKIVNSYFAEIVKVSNENQILSSLRDTLLPKLMSGELSVEEVSLD</sequence>
<reference evidence="5 6" key="1">
    <citation type="journal article" date="2019" name="Nat. Med.">
        <title>A library of human gut bacterial isolates paired with longitudinal multiomics data enables mechanistic microbiome research.</title>
        <authorList>
            <person name="Poyet M."/>
            <person name="Groussin M."/>
            <person name="Gibbons S.M."/>
            <person name="Avila-Pacheco J."/>
            <person name="Jiang X."/>
            <person name="Kearney S.M."/>
            <person name="Perrotta A.R."/>
            <person name="Berdy B."/>
            <person name="Zhao S."/>
            <person name="Lieberman T.D."/>
            <person name="Swanson P.K."/>
            <person name="Smith M."/>
            <person name="Roesemann S."/>
            <person name="Alexander J.E."/>
            <person name="Rich S.A."/>
            <person name="Livny J."/>
            <person name="Vlamakis H."/>
            <person name="Clish C."/>
            <person name="Bullock K."/>
            <person name="Deik A."/>
            <person name="Scott J."/>
            <person name="Pierce K.A."/>
            <person name="Xavier R.J."/>
            <person name="Alm E.J."/>
        </authorList>
    </citation>
    <scope>NUCLEOTIDE SEQUENCE [LARGE SCALE GENOMIC DNA]</scope>
    <source>
        <strain evidence="5 6">BIOML-A1</strain>
    </source>
</reference>
<evidence type="ECO:0000313" key="5">
    <source>
        <dbReference type="EMBL" id="KAA2372858.1"/>
    </source>
</evidence>
<keyword evidence="2" id="KW-0680">Restriction system</keyword>
<keyword evidence="3" id="KW-0238">DNA-binding</keyword>
<evidence type="ECO:0000256" key="1">
    <source>
        <dbReference type="ARBA" id="ARBA00010923"/>
    </source>
</evidence>
<dbReference type="Gene3D" id="3.90.220.20">
    <property type="entry name" value="DNA methylase specificity domains"/>
    <property type="match status" value="1"/>
</dbReference>
<comment type="caution">
    <text evidence="5">The sequence shown here is derived from an EMBL/GenBank/DDBJ whole genome shotgun (WGS) entry which is preliminary data.</text>
</comment>
<dbReference type="PANTHER" id="PTHR30408:SF13">
    <property type="entry name" value="TYPE I RESTRICTION ENZYME HINDI SPECIFICITY SUBUNIT"/>
    <property type="match status" value="1"/>
</dbReference>
<evidence type="ECO:0000256" key="2">
    <source>
        <dbReference type="ARBA" id="ARBA00022747"/>
    </source>
</evidence>
<organism evidence="5 6">
    <name type="scientific">Alistipes shahii</name>
    <dbReference type="NCBI Taxonomy" id="328814"/>
    <lineage>
        <taxon>Bacteria</taxon>
        <taxon>Pseudomonadati</taxon>
        <taxon>Bacteroidota</taxon>
        <taxon>Bacteroidia</taxon>
        <taxon>Bacteroidales</taxon>
        <taxon>Rikenellaceae</taxon>
        <taxon>Alistipes</taxon>
    </lineage>
</organism>
<evidence type="ECO:0000313" key="6">
    <source>
        <dbReference type="Proteomes" id="UP000322658"/>
    </source>
</evidence>
<gene>
    <name evidence="5" type="ORF">F2Y07_13495</name>
</gene>
<dbReference type="PANTHER" id="PTHR30408">
    <property type="entry name" value="TYPE-1 RESTRICTION ENZYME ECOKI SPECIFICITY PROTEIN"/>
    <property type="match status" value="1"/>
</dbReference>
<dbReference type="GO" id="GO:0003677">
    <property type="term" value="F:DNA binding"/>
    <property type="evidence" value="ECO:0007669"/>
    <property type="project" value="UniProtKB-KW"/>
</dbReference>
<accession>A0A5B3GGU0</accession>
<dbReference type="CDD" id="cd17257">
    <property type="entry name" value="RMtype1_S_EcoBI-TRD1-CR1_like"/>
    <property type="match status" value="1"/>
</dbReference>
<dbReference type="Gene3D" id="1.10.287.1120">
    <property type="entry name" value="Bipartite methylase S protein"/>
    <property type="match status" value="1"/>
</dbReference>
<comment type="similarity">
    <text evidence="1">Belongs to the type-I restriction system S methylase family.</text>
</comment>
<feature type="domain" description="Type I restriction modification DNA specificity" evidence="4">
    <location>
        <begin position="56"/>
        <end position="202"/>
    </location>
</feature>
<dbReference type="EMBL" id="VVXJ01000043">
    <property type="protein sequence ID" value="KAA2372858.1"/>
    <property type="molecule type" value="Genomic_DNA"/>
</dbReference>
<dbReference type="InterPro" id="IPR052021">
    <property type="entry name" value="Type-I_RS_S_subunit"/>
</dbReference>
<evidence type="ECO:0000259" key="4">
    <source>
        <dbReference type="Pfam" id="PF01420"/>
    </source>
</evidence>
<dbReference type="GO" id="GO:0009307">
    <property type="term" value="P:DNA restriction-modification system"/>
    <property type="evidence" value="ECO:0007669"/>
    <property type="project" value="UniProtKB-KW"/>
</dbReference>
<evidence type="ECO:0000256" key="3">
    <source>
        <dbReference type="ARBA" id="ARBA00023125"/>
    </source>
</evidence>
<dbReference type="Proteomes" id="UP000322658">
    <property type="component" value="Unassembled WGS sequence"/>
</dbReference>
<dbReference type="InterPro" id="IPR000055">
    <property type="entry name" value="Restrct_endonuc_typeI_TRD"/>
</dbReference>
<proteinExistence type="inferred from homology"/>
<dbReference type="InterPro" id="IPR044946">
    <property type="entry name" value="Restrct_endonuc_typeI_TRD_sf"/>
</dbReference>